<name>A0ABD3G404_9STRA</name>
<proteinExistence type="inferred from homology"/>
<dbReference type="Pfam" id="PF05761">
    <property type="entry name" value="5_nucleotid"/>
    <property type="match status" value="1"/>
</dbReference>
<dbReference type="Gene3D" id="3.40.50.1000">
    <property type="entry name" value="HAD superfamily/HAD-like"/>
    <property type="match status" value="1"/>
</dbReference>
<evidence type="ECO:0000256" key="1">
    <source>
        <dbReference type="ARBA" id="ARBA00009589"/>
    </source>
</evidence>
<dbReference type="InterPro" id="IPR008380">
    <property type="entry name" value="HAD-SF_hydro_IG_5-nucl"/>
</dbReference>
<reference evidence="5 6" key="1">
    <citation type="submission" date="2024-09" db="EMBL/GenBank/DDBJ databases">
        <title>Genome sequencing and assembly of Phytophthora oleae, isolate VK10A, causative agent of rot of olive drupes.</title>
        <authorList>
            <person name="Conti Taguali S."/>
            <person name="Riolo M."/>
            <person name="La Spada F."/>
            <person name="Cacciola S.O."/>
            <person name="Dionisio G."/>
        </authorList>
    </citation>
    <scope>NUCLEOTIDE SEQUENCE [LARGE SCALE GENOMIC DNA]</scope>
    <source>
        <strain evidence="5 6">VK10A</strain>
    </source>
</reference>
<keyword evidence="6" id="KW-1185">Reference proteome</keyword>
<evidence type="ECO:0000256" key="2">
    <source>
        <dbReference type="ARBA" id="ARBA00022723"/>
    </source>
</evidence>
<sequence>MQFAIGRNWMSYFDLVVTEANKEVFFDEFNDTFFSELDVEHTANGDTGDRRVKKHVVGMLNRQKVYAHGNVKPCTTRNALKTGKLFLELFNCMGKL</sequence>
<keyword evidence="4" id="KW-0460">Magnesium</keyword>
<comment type="similarity">
    <text evidence="1">Belongs to the 5'(3')-deoxyribonucleotidase family.</text>
</comment>
<dbReference type="GO" id="GO:0016787">
    <property type="term" value="F:hydrolase activity"/>
    <property type="evidence" value="ECO:0007669"/>
    <property type="project" value="UniProtKB-KW"/>
</dbReference>
<dbReference type="PANTHER" id="PTHR12103">
    <property type="entry name" value="5'-NUCLEOTIDASE DOMAIN-CONTAINING"/>
    <property type="match status" value="1"/>
</dbReference>
<comment type="caution">
    <text evidence="5">The sequence shown here is derived from an EMBL/GenBank/DDBJ whole genome shotgun (WGS) entry which is preliminary data.</text>
</comment>
<evidence type="ECO:0000256" key="3">
    <source>
        <dbReference type="ARBA" id="ARBA00022801"/>
    </source>
</evidence>
<dbReference type="Proteomes" id="UP001632037">
    <property type="component" value="Unassembled WGS sequence"/>
</dbReference>
<dbReference type="AlphaFoldDB" id="A0ABD3G404"/>
<keyword evidence="3" id="KW-0378">Hydrolase</keyword>
<protein>
    <submittedName>
        <fullName evidence="5">5'-nucleotidase activity protein</fullName>
    </submittedName>
</protein>
<dbReference type="GO" id="GO:0046872">
    <property type="term" value="F:metal ion binding"/>
    <property type="evidence" value="ECO:0007669"/>
    <property type="project" value="UniProtKB-KW"/>
</dbReference>
<gene>
    <name evidence="5" type="primary">NT5DC1_2</name>
    <name evidence="5" type="ORF">V7S43_001965</name>
</gene>
<evidence type="ECO:0000256" key="4">
    <source>
        <dbReference type="ARBA" id="ARBA00022842"/>
    </source>
</evidence>
<evidence type="ECO:0000313" key="5">
    <source>
        <dbReference type="EMBL" id="KAL3672671.1"/>
    </source>
</evidence>
<dbReference type="EMBL" id="JBIMZQ010000003">
    <property type="protein sequence ID" value="KAL3672671.1"/>
    <property type="molecule type" value="Genomic_DNA"/>
</dbReference>
<evidence type="ECO:0000313" key="6">
    <source>
        <dbReference type="Proteomes" id="UP001632037"/>
    </source>
</evidence>
<dbReference type="PANTHER" id="PTHR12103:SF12">
    <property type="entry name" value="FI20020P1"/>
    <property type="match status" value="1"/>
</dbReference>
<accession>A0ABD3G404</accession>
<dbReference type="InterPro" id="IPR023214">
    <property type="entry name" value="HAD_sf"/>
</dbReference>
<organism evidence="5 6">
    <name type="scientific">Phytophthora oleae</name>
    <dbReference type="NCBI Taxonomy" id="2107226"/>
    <lineage>
        <taxon>Eukaryota</taxon>
        <taxon>Sar</taxon>
        <taxon>Stramenopiles</taxon>
        <taxon>Oomycota</taxon>
        <taxon>Peronosporomycetes</taxon>
        <taxon>Peronosporales</taxon>
        <taxon>Peronosporaceae</taxon>
        <taxon>Phytophthora</taxon>
    </lineage>
</organism>
<dbReference type="SUPFAM" id="SSF56784">
    <property type="entry name" value="HAD-like"/>
    <property type="match status" value="1"/>
</dbReference>
<keyword evidence="2" id="KW-0479">Metal-binding</keyword>
<dbReference type="InterPro" id="IPR036412">
    <property type="entry name" value="HAD-like_sf"/>
</dbReference>